<evidence type="ECO:0000256" key="1">
    <source>
        <dbReference type="SAM" id="Coils"/>
    </source>
</evidence>
<evidence type="ECO:0000313" key="4">
    <source>
        <dbReference type="Proteomes" id="UP001327560"/>
    </source>
</evidence>
<dbReference type="AlphaFoldDB" id="A0AAQ3KG18"/>
<feature type="compositionally biased region" description="Low complexity" evidence="2">
    <location>
        <begin position="66"/>
        <end position="82"/>
    </location>
</feature>
<sequence>MTKHSKSVSGALKRCEMTPSRGTDSSWNRKRRLGSGALLHSPSEPRPAKIPPPTHKDCPVSGGRLSSSSSAPRPAETPAPASGKNAVVGRLLPPYSSFSAPCPARTPSPTDNKYPVFDDRKSGRDEDDPNYRMFLDHLRVDGNSYLYEMAVGGSDPPLRVKYEGGEGFDVAAPWRQPKSRHSSGSKRTGSGEANGRSTPESNKRRKRMTLDQNLCKFLHPRTPVSSSRVHTGGSLIDEDYLVFLNNVKVHDGLILRNNETIVYENIKKEEKEVEEQEEEKEMVTEIEKIAEENEVYPVEMEEEPSGVPLQPSGSSGAEDHSFLAEILRRKPSSFRNRLVNVLREPFDKKEYEGMMSHISIRKPIVNYKHLRDDSIPYATSQLGLSYLDHYPDLAKCIESASDDHHKNFLLRGFFFWLQNVGSSDSFRPWIPAIPESRYVAIDSGDGKIMEKKMKEGKEVYEQMEGVCNVNLLLEEGKRVGEEVKEEAMPTETTLCGKEKDVCSTKIEIKPDGHALVRWSRPDCDDLQPFNLLVSAVTPTEMTLWKRKGLTPTETTLCAKKQMYRVCSSEMDIKPDCDPLEPFSLLVSAVMPTETTLCGKEKDVYSSEMQTRPGCNDLQPSNLLVSKNVGYSVKRVNLGVMS</sequence>
<dbReference type="PANTHER" id="PTHR34194:SF25">
    <property type="entry name" value="OS05G0423200 PROTEIN"/>
    <property type="match status" value="1"/>
</dbReference>
<accession>A0AAQ3KG18</accession>
<dbReference type="PANTHER" id="PTHR34194">
    <property type="entry name" value="F14J8.16 PROTEIN"/>
    <property type="match status" value="1"/>
</dbReference>
<dbReference type="Proteomes" id="UP001327560">
    <property type="component" value="Chromosome 4"/>
</dbReference>
<proteinExistence type="predicted"/>
<feature type="region of interest" description="Disordered" evidence="2">
    <location>
        <begin position="170"/>
        <end position="207"/>
    </location>
</feature>
<organism evidence="3 4">
    <name type="scientific">Canna indica</name>
    <name type="common">Indian-shot</name>
    <dbReference type="NCBI Taxonomy" id="4628"/>
    <lineage>
        <taxon>Eukaryota</taxon>
        <taxon>Viridiplantae</taxon>
        <taxon>Streptophyta</taxon>
        <taxon>Embryophyta</taxon>
        <taxon>Tracheophyta</taxon>
        <taxon>Spermatophyta</taxon>
        <taxon>Magnoliopsida</taxon>
        <taxon>Liliopsida</taxon>
        <taxon>Zingiberales</taxon>
        <taxon>Cannaceae</taxon>
        <taxon>Canna</taxon>
    </lineage>
</organism>
<feature type="region of interest" description="Disordered" evidence="2">
    <location>
        <begin position="1"/>
        <end position="130"/>
    </location>
</feature>
<reference evidence="3 4" key="1">
    <citation type="submission" date="2023-10" db="EMBL/GenBank/DDBJ databases">
        <title>Chromosome-scale genome assembly provides insights into flower coloration mechanisms of Canna indica.</title>
        <authorList>
            <person name="Li C."/>
        </authorList>
    </citation>
    <scope>NUCLEOTIDE SEQUENCE [LARGE SCALE GENOMIC DNA]</scope>
    <source>
        <tissue evidence="3">Flower</tissue>
    </source>
</reference>
<evidence type="ECO:0000256" key="2">
    <source>
        <dbReference type="SAM" id="MobiDB-lite"/>
    </source>
</evidence>
<feature type="coiled-coil region" evidence="1">
    <location>
        <begin position="256"/>
        <end position="293"/>
    </location>
</feature>
<evidence type="ECO:0000313" key="3">
    <source>
        <dbReference type="EMBL" id="WOL06248.1"/>
    </source>
</evidence>
<keyword evidence="1" id="KW-0175">Coiled coil</keyword>
<protein>
    <submittedName>
        <fullName evidence="3">Uncharacterized protein</fullName>
    </submittedName>
</protein>
<dbReference type="EMBL" id="CP136893">
    <property type="protein sequence ID" value="WOL06248.1"/>
    <property type="molecule type" value="Genomic_DNA"/>
</dbReference>
<keyword evidence="4" id="KW-1185">Reference proteome</keyword>
<gene>
    <name evidence="3" type="ORF">Cni_G14979</name>
</gene>
<name>A0AAQ3KG18_9LILI</name>
<feature type="compositionally biased region" description="Pro residues" evidence="2">
    <location>
        <begin position="44"/>
        <end position="53"/>
    </location>
</feature>